<keyword evidence="5 12" id="KW-0067">ATP-binding</keyword>
<dbReference type="InterPro" id="IPR003593">
    <property type="entry name" value="AAA+_ATPase"/>
</dbReference>
<keyword evidence="6 8" id="KW-1133">Transmembrane helix</keyword>
<feature type="transmembrane region" description="Helical" evidence="8">
    <location>
        <begin position="184"/>
        <end position="212"/>
    </location>
</feature>
<dbReference type="InterPro" id="IPR027417">
    <property type="entry name" value="P-loop_NTPase"/>
</dbReference>
<dbReference type="GO" id="GO:0140359">
    <property type="term" value="F:ABC-type transporter activity"/>
    <property type="evidence" value="ECO:0007669"/>
    <property type="project" value="InterPro"/>
</dbReference>
<dbReference type="GO" id="GO:0015910">
    <property type="term" value="P:long-chain fatty acid import into peroxisome"/>
    <property type="evidence" value="ECO:0007669"/>
    <property type="project" value="TreeGrafter"/>
</dbReference>
<evidence type="ECO:0000256" key="7">
    <source>
        <dbReference type="ARBA" id="ARBA00023136"/>
    </source>
</evidence>
<feature type="transmembrane region" description="Helical" evidence="8">
    <location>
        <begin position="80"/>
        <end position="108"/>
    </location>
</feature>
<dbReference type="InterPro" id="IPR050835">
    <property type="entry name" value="ABC_transporter_sub-D"/>
</dbReference>
<reference evidence="12 13" key="1">
    <citation type="submission" date="2025-04" db="UniProtKB">
        <authorList>
            <consortium name="RefSeq"/>
        </authorList>
    </citation>
    <scope>IDENTIFICATION</scope>
    <source>
        <tissue evidence="12 13">Gonads</tissue>
    </source>
</reference>
<dbReference type="GO" id="GO:0005778">
    <property type="term" value="C:peroxisomal membrane"/>
    <property type="evidence" value="ECO:0007669"/>
    <property type="project" value="TreeGrafter"/>
</dbReference>
<evidence type="ECO:0000313" key="14">
    <source>
        <dbReference type="RefSeq" id="XP_013387975.1"/>
    </source>
</evidence>
<evidence type="ECO:0000256" key="1">
    <source>
        <dbReference type="ARBA" id="ARBA00008575"/>
    </source>
</evidence>
<dbReference type="PANTHER" id="PTHR11384:SF59">
    <property type="entry name" value="LYSOSOMAL COBALAMIN TRANSPORTER ABCD4"/>
    <property type="match status" value="1"/>
</dbReference>
<dbReference type="Gene3D" id="3.40.50.300">
    <property type="entry name" value="P-loop containing nucleotide triphosphate hydrolases"/>
    <property type="match status" value="1"/>
</dbReference>
<dbReference type="RefSeq" id="XP_013387974.1">
    <property type="nucleotide sequence ID" value="XM_013532520.2"/>
</dbReference>
<dbReference type="AlphaFoldDB" id="A0A1S3HSD8"/>
<dbReference type="CDD" id="cd03223">
    <property type="entry name" value="ABCD_peroxisomal_ALDP"/>
    <property type="match status" value="1"/>
</dbReference>
<accession>A0A1S3HSD8</accession>
<dbReference type="InterPro" id="IPR017871">
    <property type="entry name" value="ABC_transporter-like_CS"/>
</dbReference>
<keyword evidence="2" id="KW-0813">Transport</keyword>
<keyword evidence="3 8" id="KW-0812">Transmembrane</keyword>
<dbReference type="SMART" id="SM00382">
    <property type="entry name" value="AAA"/>
    <property type="match status" value="1"/>
</dbReference>
<evidence type="ECO:0000256" key="3">
    <source>
        <dbReference type="ARBA" id="ARBA00022692"/>
    </source>
</evidence>
<evidence type="ECO:0000256" key="6">
    <source>
        <dbReference type="ARBA" id="ARBA00022989"/>
    </source>
</evidence>
<evidence type="ECO:0000313" key="13">
    <source>
        <dbReference type="RefSeq" id="XP_013387974.1"/>
    </source>
</evidence>
<evidence type="ECO:0000259" key="10">
    <source>
        <dbReference type="PROSITE" id="PS50929"/>
    </source>
</evidence>
<evidence type="ECO:0000259" key="9">
    <source>
        <dbReference type="PROSITE" id="PS50893"/>
    </source>
</evidence>
<dbReference type="InterPro" id="IPR003439">
    <property type="entry name" value="ABC_transporter-like_ATP-bd"/>
</dbReference>
<dbReference type="GO" id="GO:0007031">
    <property type="term" value="P:peroxisome organization"/>
    <property type="evidence" value="ECO:0007669"/>
    <property type="project" value="TreeGrafter"/>
</dbReference>
<name>A0A1S3HSD8_LINAN</name>
<dbReference type="SUPFAM" id="SSF52540">
    <property type="entry name" value="P-loop containing nucleoside triphosphate hydrolases"/>
    <property type="match status" value="1"/>
</dbReference>
<evidence type="ECO:0000256" key="8">
    <source>
        <dbReference type="SAM" id="Phobius"/>
    </source>
</evidence>
<dbReference type="GO" id="GO:0006635">
    <property type="term" value="P:fatty acid beta-oxidation"/>
    <property type="evidence" value="ECO:0007669"/>
    <property type="project" value="TreeGrafter"/>
</dbReference>
<evidence type="ECO:0000256" key="4">
    <source>
        <dbReference type="ARBA" id="ARBA00022741"/>
    </source>
</evidence>
<evidence type="ECO:0000256" key="5">
    <source>
        <dbReference type="ARBA" id="ARBA00022840"/>
    </source>
</evidence>
<dbReference type="PANTHER" id="PTHR11384">
    <property type="entry name" value="ATP-BINDING CASSETTE, SUB-FAMILY D MEMBER"/>
    <property type="match status" value="1"/>
</dbReference>
<dbReference type="PROSITE" id="PS50893">
    <property type="entry name" value="ABC_TRANSPORTER_2"/>
    <property type="match status" value="1"/>
</dbReference>
<proteinExistence type="inferred from homology"/>
<dbReference type="PROSITE" id="PS00211">
    <property type="entry name" value="ABC_TRANSPORTER_1"/>
    <property type="match status" value="1"/>
</dbReference>
<sequence>MKPLSMGLHEQSLKFNTLFAKRFLKLLRIMYPKWTSVTVLLTITLLLLGLLGQVVIYFVGLVPSRFYKVFGDKDIYNFRVLIISALGLIVANAFVISTSTYVASVLYVTWRGLITRHIHSKYFKDILYYKINVLQNRVDNPDQRITQDVDRMCDQFSQVVAPAIISPFTIGYYLYQAYTSSGYLGPVCVVGFFIVATVINILLMSPVVKFVFFQERQEGDFRYKHMQLRVNAEAAAFYRCGTLELHKTEQKLDRLLRTQQQLMMREYALQCSVNTFDYLGSILSYLVLAIPIFEWNMYDNLSPADLSALISKNAFFIIYLINCFTKLIDLSVKMTDVAGTSQRIGELLENLDCLDKDESEKITPFHDNDTPGRGTVSSATGLLGSMPDEDINNVNVEIQDGRGRSDSTALESIVSSSIATPIPDGTVAMRLNALSYHLPQSDMVLMKDLSLEIVAGKNLLITGDSGCGKSSLLRVLNGLWPLMEGSVETLVPFGTRGILYLPQKPYLTNGTLREQIIFPHHKLSSGTENDEIIHHFTSTVDLQKILDRAGGLDVNNEWNWYDVLSPGEMQRLSFVRLFYHQPPFAILDEATSQVSHAAELLLYKMCKELHITVISVGHRDSLREFHDIELRLDGKGGWSLVNLR</sequence>
<dbReference type="GO" id="GO:0005324">
    <property type="term" value="F:long-chain fatty acid transmembrane transporter activity"/>
    <property type="evidence" value="ECO:0007669"/>
    <property type="project" value="TreeGrafter"/>
</dbReference>
<comment type="similarity">
    <text evidence="1">Belongs to the ABC transporter superfamily. ABCD family. Peroxisomal fatty acyl CoA transporter (TC 3.A.1.203) subfamily.</text>
</comment>
<dbReference type="InterPro" id="IPR011527">
    <property type="entry name" value="ABC1_TM_dom"/>
</dbReference>
<dbReference type="RefSeq" id="XP_013387973.1">
    <property type="nucleotide sequence ID" value="XM_013532519.2"/>
</dbReference>
<dbReference type="Proteomes" id="UP000085678">
    <property type="component" value="Unplaced"/>
</dbReference>
<gene>
    <name evidence="12 13 14" type="primary">LOC106157040</name>
</gene>
<dbReference type="PROSITE" id="PS50929">
    <property type="entry name" value="ABC_TM1F"/>
    <property type="match status" value="1"/>
</dbReference>
<dbReference type="InterPro" id="IPR036640">
    <property type="entry name" value="ABC1_TM_sf"/>
</dbReference>
<protein>
    <submittedName>
        <fullName evidence="12 13">ATP-binding cassette sub-family D member 4</fullName>
    </submittedName>
</protein>
<dbReference type="Gene3D" id="1.20.1560.10">
    <property type="entry name" value="ABC transporter type 1, transmembrane domain"/>
    <property type="match status" value="1"/>
</dbReference>
<keyword evidence="7 8" id="KW-0472">Membrane</keyword>
<evidence type="ECO:0000256" key="2">
    <source>
        <dbReference type="ARBA" id="ARBA00022448"/>
    </source>
</evidence>
<dbReference type="SUPFAM" id="SSF90123">
    <property type="entry name" value="ABC transporter transmembrane region"/>
    <property type="match status" value="1"/>
</dbReference>
<feature type="domain" description="ABC transporter" evidence="9">
    <location>
        <begin position="429"/>
        <end position="644"/>
    </location>
</feature>
<feature type="transmembrane region" description="Helical" evidence="8">
    <location>
        <begin position="159"/>
        <end position="178"/>
    </location>
</feature>
<evidence type="ECO:0000313" key="12">
    <source>
        <dbReference type="RefSeq" id="XP_013387973.1"/>
    </source>
</evidence>
<feature type="transmembrane region" description="Helical" evidence="8">
    <location>
        <begin position="34"/>
        <end position="60"/>
    </location>
</feature>
<feature type="domain" description="ABC transmembrane type-1" evidence="10">
    <location>
        <begin position="39"/>
        <end position="293"/>
    </location>
</feature>
<dbReference type="Pfam" id="PF00005">
    <property type="entry name" value="ABC_tran"/>
    <property type="match status" value="1"/>
</dbReference>
<evidence type="ECO:0000313" key="11">
    <source>
        <dbReference type="Proteomes" id="UP000085678"/>
    </source>
</evidence>
<keyword evidence="4" id="KW-0547">Nucleotide-binding</keyword>
<keyword evidence="11" id="KW-1185">Reference proteome</keyword>
<dbReference type="KEGG" id="lak:106157040"/>
<dbReference type="STRING" id="7574.A0A1S3HSD8"/>
<dbReference type="GO" id="GO:0005524">
    <property type="term" value="F:ATP binding"/>
    <property type="evidence" value="ECO:0007669"/>
    <property type="project" value="UniProtKB-KW"/>
</dbReference>
<dbReference type="Pfam" id="PF06472">
    <property type="entry name" value="ABC_membrane_2"/>
    <property type="match status" value="1"/>
</dbReference>
<dbReference type="GO" id="GO:0016887">
    <property type="term" value="F:ATP hydrolysis activity"/>
    <property type="evidence" value="ECO:0007669"/>
    <property type="project" value="InterPro"/>
</dbReference>
<dbReference type="OrthoDB" id="422637at2759"/>
<dbReference type="RefSeq" id="XP_013387975.1">
    <property type="nucleotide sequence ID" value="XM_013532521.2"/>
</dbReference>
<dbReference type="GeneID" id="106157040"/>
<organism evidence="11 13">
    <name type="scientific">Lingula anatina</name>
    <name type="common">Brachiopod</name>
    <name type="synonym">Lingula unguis</name>
    <dbReference type="NCBI Taxonomy" id="7574"/>
    <lineage>
        <taxon>Eukaryota</taxon>
        <taxon>Metazoa</taxon>
        <taxon>Spiralia</taxon>
        <taxon>Lophotrochozoa</taxon>
        <taxon>Brachiopoda</taxon>
        <taxon>Linguliformea</taxon>
        <taxon>Lingulata</taxon>
        <taxon>Lingulida</taxon>
        <taxon>Linguloidea</taxon>
        <taxon>Lingulidae</taxon>
        <taxon>Lingula</taxon>
    </lineage>
</organism>
<dbReference type="GO" id="GO:0042760">
    <property type="term" value="P:very long-chain fatty acid catabolic process"/>
    <property type="evidence" value="ECO:0007669"/>
    <property type="project" value="TreeGrafter"/>
</dbReference>